<dbReference type="Proteomes" id="UP000239352">
    <property type="component" value="Unassembled WGS sequence"/>
</dbReference>
<feature type="transmembrane region" description="Helical" evidence="2">
    <location>
        <begin position="168"/>
        <end position="189"/>
    </location>
</feature>
<dbReference type="STRING" id="1050202.GCA_000384035_03866"/>
<keyword evidence="2" id="KW-0812">Transmembrane</keyword>
<accession>A0A2T0GTT2</accession>
<dbReference type="GO" id="GO:0004376">
    <property type="term" value="F:GPI mannosyltransferase activity"/>
    <property type="evidence" value="ECO:0007669"/>
    <property type="project" value="InterPro"/>
</dbReference>
<name>A0A2T0GTT2_ACTMO</name>
<feature type="transmembrane region" description="Helical" evidence="2">
    <location>
        <begin position="311"/>
        <end position="336"/>
    </location>
</feature>
<evidence type="ECO:0000256" key="1">
    <source>
        <dbReference type="SAM" id="MobiDB-lite"/>
    </source>
</evidence>
<feature type="transmembrane region" description="Helical" evidence="2">
    <location>
        <begin position="20"/>
        <end position="41"/>
    </location>
</feature>
<dbReference type="Pfam" id="PF05007">
    <property type="entry name" value="Mannosyl_trans"/>
    <property type="match status" value="1"/>
</dbReference>
<feature type="transmembrane region" description="Helical" evidence="2">
    <location>
        <begin position="101"/>
        <end position="122"/>
    </location>
</feature>
<evidence type="ECO:0008006" key="5">
    <source>
        <dbReference type="Google" id="ProtNLM"/>
    </source>
</evidence>
<evidence type="ECO:0000256" key="2">
    <source>
        <dbReference type="SAM" id="Phobius"/>
    </source>
</evidence>
<feature type="transmembrane region" description="Helical" evidence="2">
    <location>
        <begin position="366"/>
        <end position="390"/>
    </location>
</feature>
<organism evidence="3 4">
    <name type="scientific">Actinopolyspora mortivallis</name>
    <dbReference type="NCBI Taxonomy" id="33906"/>
    <lineage>
        <taxon>Bacteria</taxon>
        <taxon>Bacillati</taxon>
        <taxon>Actinomycetota</taxon>
        <taxon>Actinomycetes</taxon>
        <taxon>Actinopolysporales</taxon>
        <taxon>Actinopolysporaceae</taxon>
        <taxon>Actinopolyspora</taxon>
    </lineage>
</organism>
<dbReference type="GO" id="GO:0051751">
    <property type="term" value="F:alpha-1,4-mannosyltransferase activity"/>
    <property type="evidence" value="ECO:0007669"/>
    <property type="project" value="InterPro"/>
</dbReference>
<reference evidence="3 4" key="1">
    <citation type="submission" date="2018-03" db="EMBL/GenBank/DDBJ databases">
        <title>Actinopolyspora mortivallis from Sahara, screening for active biomolecules.</title>
        <authorList>
            <person name="Selama O."/>
            <person name="Wellington E.M.H."/>
            <person name="Hacene H."/>
        </authorList>
    </citation>
    <scope>NUCLEOTIDE SEQUENCE [LARGE SCALE GENOMIC DNA]</scope>
    <source>
        <strain evidence="3 4">M5A</strain>
    </source>
</reference>
<keyword evidence="2" id="KW-1133">Transmembrane helix</keyword>
<feature type="region of interest" description="Disordered" evidence="1">
    <location>
        <begin position="448"/>
        <end position="477"/>
    </location>
</feature>
<dbReference type="GO" id="GO:0006506">
    <property type="term" value="P:GPI anchor biosynthetic process"/>
    <property type="evidence" value="ECO:0007669"/>
    <property type="project" value="InterPro"/>
</dbReference>
<evidence type="ECO:0000313" key="3">
    <source>
        <dbReference type="EMBL" id="PRW62507.1"/>
    </source>
</evidence>
<feature type="transmembrane region" description="Helical" evidence="2">
    <location>
        <begin position="129"/>
        <end position="148"/>
    </location>
</feature>
<feature type="transmembrane region" description="Helical" evidence="2">
    <location>
        <begin position="201"/>
        <end position="229"/>
    </location>
</feature>
<dbReference type="RefSeq" id="WP_106114636.1">
    <property type="nucleotide sequence ID" value="NZ_PVSR01000031.1"/>
</dbReference>
<feature type="transmembrane region" description="Helical" evidence="2">
    <location>
        <begin position="417"/>
        <end position="441"/>
    </location>
</feature>
<dbReference type="AlphaFoldDB" id="A0A2T0GTT2"/>
<protein>
    <recommendedName>
        <fullName evidence="5">DUF2029 domain-containing protein</fullName>
    </recommendedName>
</protein>
<sequence>MERIENTRTPRRFAPARRDLPPWGLAVLCLLAGLVMLLGYLHKARCTGLPFGEDGSPESQLWQRSYGVACYTDLQQLWETRDLDELVLPYVDGGITDSGRLYGGVVEYPVLIGVLIWLGTLFVSTDAGFLAASALLLAPCGLLTAWWLGRLSRWRALIWALGPPLVLYSFHNWDLAAAACSVAAVYALHRPRAGTLRRSSTIAAVLLGIGASVKLYPGMFALPLALYVLTGGPDGVLLPARVRRYDVRGALRVLAVALGTAVLVNLPFALAGFRGWLASFRFQLDRAVDVSTNSIWYWGLRPLVEQERFESLVSVLSPVLVLLSFAVACLLGMRRWATTGTFPWIAVSAAMLCGFLLFHKVHSPQFVLWLLPFFVLLRVPAGWVVAYLLADAAMGIGFFRWMYLINAEQPYTIHQSLAAQAVVVGVWGRAALLVGLFVAFLRAPETPRQTDAPANGSSRAHDEVTGERAAPGIRGTP</sequence>
<feature type="transmembrane region" description="Helical" evidence="2">
    <location>
        <begin position="342"/>
        <end position="359"/>
    </location>
</feature>
<keyword evidence="4" id="KW-1185">Reference proteome</keyword>
<dbReference type="InterPro" id="IPR007704">
    <property type="entry name" value="PIG-M"/>
</dbReference>
<keyword evidence="2" id="KW-0472">Membrane</keyword>
<evidence type="ECO:0000313" key="4">
    <source>
        <dbReference type="Proteomes" id="UP000239352"/>
    </source>
</evidence>
<feature type="transmembrane region" description="Helical" evidence="2">
    <location>
        <begin position="249"/>
        <end position="273"/>
    </location>
</feature>
<gene>
    <name evidence="3" type="ORF">CEP50_15330</name>
</gene>
<dbReference type="InParanoid" id="A0A2T0GTT2"/>
<dbReference type="EMBL" id="PVSR01000031">
    <property type="protein sequence ID" value="PRW62507.1"/>
    <property type="molecule type" value="Genomic_DNA"/>
</dbReference>
<comment type="caution">
    <text evidence="3">The sequence shown here is derived from an EMBL/GenBank/DDBJ whole genome shotgun (WGS) entry which is preliminary data.</text>
</comment>
<dbReference type="GO" id="GO:0016020">
    <property type="term" value="C:membrane"/>
    <property type="evidence" value="ECO:0007669"/>
    <property type="project" value="InterPro"/>
</dbReference>
<proteinExistence type="predicted"/>